<dbReference type="GO" id="GO:0005436">
    <property type="term" value="F:sodium:phosphate symporter activity"/>
    <property type="evidence" value="ECO:0007669"/>
    <property type="project" value="InterPro"/>
</dbReference>
<evidence type="ECO:0000256" key="6">
    <source>
        <dbReference type="SAM" id="Coils"/>
    </source>
</evidence>
<evidence type="ECO:0000256" key="2">
    <source>
        <dbReference type="ARBA" id="ARBA00022475"/>
    </source>
</evidence>
<feature type="transmembrane region" description="Helical" evidence="7">
    <location>
        <begin position="288"/>
        <end position="307"/>
    </location>
</feature>
<dbReference type="InterPro" id="IPR038078">
    <property type="entry name" value="PhoU-like_sf"/>
</dbReference>
<dbReference type="GO" id="GO:0005886">
    <property type="term" value="C:plasma membrane"/>
    <property type="evidence" value="ECO:0007669"/>
    <property type="project" value="UniProtKB-SubCell"/>
</dbReference>
<dbReference type="OrthoDB" id="9763003at2"/>
<keyword evidence="10" id="KW-1185">Reference proteome</keyword>
<dbReference type="AlphaFoldDB" id="A0A2S4JHF1"/>
<dbReference type="InterPro" id="IPR026022">
    <property type="entry name" value="PhoU_dom"/>
</dbReference>
<feature type="transmembrane region" description="Helical" evidence="7">
    <location>
        <begin position="101"/>
        <end position="128"/>
    </location>
</feature>
<evidence type="ECO:0000256" key="3">
    <source>
        <dbReference type="ARBA" id="ARBA00022692"/>
    </source>
</evidence>
<dbReference type="EMBL" id="LPWH01000112">
    <property type="protein sequence ID" value="POQ98974.1"/>
    <property type="molecule type" value="Genomic_DNA"/>
</dbReference>
<feature type="domain" description="PhoU" evidence="8">
    <location>
        <begin position="482"/>
        <end position="548"/>
    </location>
</feature>
<feature type="transmembrane region" description="Helical" evidence="7">
    <location>
        <begin position="40"/>
        <end position="61"/>
    </location>
</feature>
<dbReference type="NCBIfam" id="NF037997">
    <property type="entry name" value="Na_Pi_symport"/>
    <property type="match status" value="1"/>
</dbReference>
<keyword evidence="4 7" id="KW-1133">Transmembrane helix</keyword>
<evidence type="ECO:0000256" key="4">
    <source>
        <dbReference type="ARBA" id="ARBA00022989"/>
    </source>
</evidence>
<evidence type="ECO:0000256" key="1">
    <source>
        <dbReference type="ARBA" id="ARBA00004651"/>
    </source>
</evidence>
<feature type="transmembrane region" description="Helical" evidence="7">
    <location>
        <begin position="140"/>
        <end position="158"/>
    </location>
</feature>
<feature type="transmembrane region" description="Helical" evidence="7">
    <location>
        <begin position="178"/>
        <end position="196"/>
    </location>
</feature>
<organism evidence="9 10">
    <name type="scientific">Alkalispirochaeta sphaeroplastigenens</name>
    <dbReference type="NCBI Taxonomy" id="1187066"/>
    <lineage>
        <taxon>Bacteria</taxon>
        <taxon>Pseudomonadati</taxon>
        <taxon>Spirochaetota</taxon>
        <taxon>Spirochaetia</taxon>
        <taxon>Spirochaetales</taxon>
        <taxon>Spirochaetaceae</taxon>
        <taxon>Alkalispirochaeta</taxon>
    </lineage>
</organism>
<gene>
    <name evidence="9" type="ORF">AU468_11325</name>
</gene>
<dbReference type="PANTHER" id="PTHR10010">
    <property type="entry name" value="SOLUTE CARRIER FAMILY 34 SODIUM PHOSPHATE , MEMBER 2-RELATED"/>
    <property type="match status" value="1"/>
</dbReference>
<dbReference type="PANTHER" id="PTHR10010:SF46">
    <property type="entry name" value="SODIUM-DEPENDENT PHOSPHATE TRANSPORT PROTEIN 2B"/>
    <property type="match status" value="1"/>
</dbReference>
<comment type="subcellular location">
    <subcellularLocation>
        <location evidence="1">Cell membrane</location>
        <topology evidence="1">Multi-pass membrane protein</topology>
    </subcellularLocation>
</comment>
<keyword evidence="3 7" id="KW-0812">Transmembrane</keyword>
<evidence type="ECO:0000259" key="8">
    <source>
        <dbReference type="Pfam" id="PF01895"/>
    </source>
</evidence>
<dbReference type="SUPFAM" id="SSF109755">
    <property type="entry name" value="PhoU-like"/>
    <property type="match status" value="1"/>
</dbReference>
<dbReference type="InterPro" id="IPR004633">
    <property type="entry name" value="NaPi_cotrn-rel/YqeW-like"/>
</dbReference>
<keyword evidence="5 7" id="KW-0472">Membrane</keyword>
<accession>A0A2S4JHF1</accession>
<dbReference type="Pfam" id="PF02690">
    <property type="entry name" value="Na_Pi_cotrans"/>
    <property type="match status" value="2"/>
</dbReference>
<feature type="coiled-coil region" evidence="6">
    <location>
        <begin position="486"/>
        <end position="513"/>
    </location>
</feature>
<dbReference type="InterPro" id="IPR003841">
    <property type="entry name" value="Na/Pi_transpt"/>
</dbReference>
<evidence type="ECO:0000256" key="5">
    <source>
        <dbReference type="ARBA" id="ARBA00023136"/>
    </source>
</evidence>
<dbReference type="Pfam" id="PF01895">
    <property type="entry name" value="PhoU"/>
    <property type="match status" value="2"/>
</dbReference>
<proteinExistence type="predicted"/>
<keyword evidence="6" id="KW-0175">Coiled coil</keyword>
<feature type="transmembrane region" description="Helical" evidence="7">
    <location>
        <begin position="249"/>
        <end position="268"/>
    </location>
</feature>
<name>A0A2S4JHF1_9SPIO</name>
<reference evidence="10" key="1">
    <citation type="submission" date="2015-12" db="EMBL/GenBank/DDBJ databases">
        <authorList>
            <person name="Lodha T.D."/>
            <person name="Chintalapati S."/>
            <person name="Chintalapati V.R."/>
            <person name="Sravanthi T."/>
        </authorList>
    </citation>
    <scope>NUCLEOTIDE SEQUENCE [LARGE SCALE GENOMIC DNA]</scope>
    <source>
        <strain evidence="10">JC133</strain>
    </source>
</reference>
<sequence>MMAIYQFFHVLGSLGLLVYGMRLLSDGVQRVAGDRLQSILNYVTANRCAAVLTGFLVTVLVQSSSATTVMIVSFVNASLLSLSQAIGAIMGANVGTTVTGWVIALLGFSVDISAGALPAVGLGAILIFSKRLRRPDLGETLLGFGLLFLGLSFLKDAVPDIGAHPEILERIALLSGRGILSVILFVGVGALLTVIVQSSSAAVTITLTMAYAGWIDFPVAAAIILGENIGTTVTANLAAVGGTVNGRRAARAHLVFNALGVLWMLILFPQALRLVDYIAGSRLLPTRLALFHTGFNLVNTFIFIWFVPLLTHLAERMVPDGAPSAVPGGAYQVPIAATYAGSHPELYLLELRYEVVQMSRIVESMISDSWSLFRNPLEVTEERLLSLKDREDYTDQMQEQISAVLASFGFHASRESTTAAAIALLRIVDELESIADSSYNVALAADRCQRKKITISDEAIRELEPYARRAIDFAGLVDQRLLTPGNDEDLRQARRLEEEINALRNILKKSSRRRIQQGADLKGELLVLDVISHLEHMGDYALNIAEAIRHMNARVPLLMKTLEPRPDAPA</sequence>
<feature type="transmembrane region" description="Helical" evidence="7">
    <location>
        <begin position="208"/>
        <end position="229"/>
    </location>
</feature>
<feature type="domain" description="PhoU" evidence="8">
    <location>
        <begin position="356"/>
        <end position="442"/>
    </location>
</feature>
<feature type="transmembrane region" description="Helical" evidence="7">
    <location>
        <begin position="68"/>
        <end position="89"/>
    </location>
</feature>
<keyword evidence="2" id="KW-1003">Cell membrane</keyword>
<protein>
    <submittedName>
        <fullName evidence="9">Na/Pi cotransporter</fullName>
    </submittedName>
</protein>
<dbReference type="NCBIfam" id="TIGR00704">
    <property type="entry name" value="NaPi_cotrn_rel"/>
    <property type="match status" value="1"/>
</dbReference>
<dbReference type="RefSeq" id="WP_103680827.1">
    <property type="nucleotide sequence ID" value="NZ_LPWH01000112.1"/>
</dbReference>
<evidence type="ECO:0000313" key="10">
    <source>
        <dbReference type="Proteomes" id="UP000237350"/>
    </source>
</evidence>
<comment type="caution">
    <text evidence="9">The sequence shown here is derived from an EMBL/GenBank/DDBJ whole genome shotgun (WGS) entry which is preliminary data.</text>
</comment>
<dbReference type="Proteomes" id="UP000237350">
    <property type="component" value="Unassembled WGS sequence"/>
</dbReference>
<evidence type="ECO:0000256" key="7">
    <source>
        <dbReference type="SAM" id="Phobius"/>
    </source>
</evidence>
<dbReference type="GO" id="GO:0044341">
    <property type="term" value="P:sodium-dependent phosphate transport"/>
    <property type="evidence" value="ECO:0007669"/>
    <property type="project" value="InterPro"/>
</dbReference>
<dbReference type="Gene3D" id="1.20.58.220">
    <property type="entry name" value="Phosphate transport system protein phou homolog 2, domain 2"/>
    <property type="match status" value="1"/>
</dbReference>
<evidence type="ECO:0000313" key="9">
    <source>
        <dbReference type="EMBL" id="POQ98974.1"/>
    </source>
</evidence>